<evidence type="ECO:0008006" key="6">
    <source>
        <dbReference type="Google" id="ProtNLM"/>
    </source>
</evidence>
<feature type="compositionally biased region" description="Polar residues" evidence="2">
    <location>
        <begin position="17"/>
        <end position="41"/>
    </location>
</feature>
<dbReference type="eggNOG" id="COG2919">
    <property type="taxonomic scope" value="Bacteria"/>
</dbReference>
<dbReference type="Proteomes" id="UP000001409">
    <property type="component" value="Chromosome"/>
</dbReference>
<dbReference type="EMBL" id="BA000035">
    <property type="protein sequence ID" value="BAC18870.1"/>
    <property type="molecule type" value="Genomic_DNA"/>
</dbReference>
<evidence type="ECO:0000313" key="4">
    <source>
        <dbReference type="EMBL" id="BAC18870.1"/>
    </source>
</evidence>
<reference evidence="4 5" key="1">
    <citation type="journal article" date="2003" name="Genome Res.">
        <title>Comparative complete genome sequence analysis of the amino acid replacements responsible for the thermostability of Corynebacterium efficiens.</title>
        <authorList>
            <person name="Nishio Y."/>
            <person name="Nakamura Y."/>
            <person name="Kawarabayasi Y."/>
            <person name="Usuda Y."/>
            <person name="Kimura E."/>
            <person name="Sugimoto S."/>
            <person name="Matsui K."/>
            <person name="Yamagishi A."/>
            <person name="Kikuchi H."/>
            <person name="Ikeo K."/>
            <person name="Gojobori T."/>
        </authorList>
    </citation>
    <scope>NUCLEOTIDE SEQUENCE [LARGE SCALE GENOMIC DNA]</scope>
    <source>
        <strain evidence="5">DSM 44549 / YS-314 / AJ 12310 / JCM 11189 / NBRC 100395</strain>
    </source>
</reference>
<evidence type="ECO:0000256" key="1">
    <source>
        <dbReference type="SAM" id="Coils"/>
    </source>
</evidence>
<evidence type="ECO:0000313" key="5">
    <source>
        <dbReference type="Proteomes" id="UP000001409"/>
    </source>
</evidence>
<sequence>MTMTRGSRTEPGRNRYSRQSGSRDYSTASTVVRDASTSTVPRRTPLPPERRHTTRGLVNPGVQPTRRRLQHKTGSQQVLSVRGRRVVAPRANPRMIQLFTVVVLLLCVGVGASMGLSGVSTQQTYDLQNLKSQETELANRIESLTRDVEDARSAATIAATAGEMGMVSPVEPGVLVVRDNGEIVEERPASPETRAIVDINNGTQVRPNRASSNPDETSEVTESLQVIPPQQGAATPPYQNNSPAGAVPYEATPRDTGGQAGGIGQ</sequence>
<keyword evidence="3" id="KW-0472">Membrane</keyword>
<keyword evidence="3" id="KW-1133">Transmembrane helix</keyword>
<dbReference type="HOGENOM" id="CLU_073798_1_0_11"/>
<keyword evidence="3" id="KW-0812">Transmembrane</keyword>
<name>Q8FNT3_COREF</name>
<keyword evidence="5" id="KW-1185">Reference proteome</keyword>
<feature type="transmembrane region" description="Helical" evidence="3">
    <location>
        <begin position="98"/>
        <end position="119"/>
    </location>
</feature>
<feature type="region of interest" description="Disordered" evidence="2">
    <location>
        <begin position="1"/>
        <end position="76"/>
    </location>
</feature>
<proteinExistence type="predicted"/>
<feature type="region of interest" description="Disordered" evidence="2">
    <location>
        <begin position="203"/>
        <end position="265"/>
    </location>
</feature>
<keyword evidence="1" id="KW-0175">Coiled coil</keyword>
<dbReference type="KEGG" id="cef:CE2060"/>
<protein>
    <recommendedName>
        <fullName evidence="6">Cell division protein FtsL</fullName>
    </recommendedName>
</protein>
<organism evidence="4 5">
    <name type="scientific">Corynebacterium efficiens (strain DSM 44549 / YS-314 / AJ 12310 / JCM 11189 / NBRC 100395)</name>
    <dbReference type="NCBI Taxonomy" id="196164"/>
    <lineage>
        <taxon>Bacteria</taxon>
        <taxon>Bacillati</taxon>
        <taxon>Actinomycetota</taxon>
        <taxon>Actinomycetes</taxon>
        <taxon>Mycobacteriales</taxon>
        <taxon>Corynebacteriaceae</taxon>
        <taxon>Corynebacterium</taxon>
    </lineage>
</organism>
<dbReference type="RefSeq" id="WP_011075736.1">
    <property type="nucleotide sequence ID" value="NC_004369.1"/>
</dbReference>
<evidence type="ECO:0000256" key="2">
    <source>
        <dbReference type="SAM" id="MobiDB-lite"/>
    </source>
</evidence>
<accession>Q8FNT3</accession>
<dbReference type="STRING" id="196164.gene:10742488"/>
<dbReference type="AlphaFoldDB" id="Q8FNT3"/>
<evidence type="ECO:0000256" key="3">
    <source>
        <dbReference type="SAM" id="Phobius"/>
    </source>
</evidence>
<feature type="compositionally biased region" description="Polar residues" evidence="2">
    <location>
        <begin position="203"/>
        <end position="224"/>
    </location>
</feature>
<feature type="coiled-coil region" evidence="1">
    <location>
        <begin position="127"/>
        <end position="154"/>
    </location>
</feature>